<dbReference type="SMART" id="SM00318">
    <property type="entry name" value="SNc"/>
    <property type="match status" value="1"/>
</dbReference>
<reference evidence="5 6" key="1">
    <citation type="submission" date="2020-06" db="EMBL/GenBank/DDBJ databases">
        <title>Schlegella sp. ID0723 isolated from air conditioner.</title>
        <authorList>
            <person name="Kim D.Y."/>
            <person name="Kim D.-U."/>
        </authorList>
    </citation>
    <scope>NUCLEOTIDE SEQUENCE [LARGE SCALE GENOMIC DNA]</scope>
    <source>
        <strain evidence="5 6">ID0723</strain>
    </source>
</reference>
<accession>A0A7Y6TYW8</accession>
<dbReference type="SUPFAM" id="SSF50199">
    <property type="entry name" value="Staphylococcal nuclease"/>
    <property type="match status" value="1"/>
</dbReference>
<comment type="caution">
    <text evidence="5">The sequence shown here is derived from an EMBL/GenBank/DDBJ whole genome shotgun (WGS) entry which is preliminary data.</text>
</comment>
<name>A0A7Y6TYW8_9BURK</name>
<dbReference type="InterPro" id="IPR035437">
    <property type="entry name" value="SNase_OB-fold_sf"/>
</dbReference>
<dbReference type="AlphaFoldDB" id="A0A7Y6TYW8"/>
<dbReference type="PROSITE" id="PS50830">
    <property type="entry name" value="TNASE_3"/>
    <property type="match status" value="1"/>
</dbReference>
<keyword evidence="6" id="KW-1185">Reference proteome</keyword>
<evidence type="ECO:0000256" key="3">
    <source>
        <dbReference type="ARBA" id="ARBA00022801"/>
    </source>
</evidence>
<dbReference type="InterPro" id="IPR016071">
    <property type="entry name" value="Staphylococal_nuclease_OB-fold"/>
</dbReference>
<evidence type="ECO:0000313" key="5">
    <source>
        <dbReference type="EMBL" id="NUZ08688.1"/>
    </source>
</evidence>
<keyword evidence="1" id="KW-0540">Nuclease</keyword>
<dbReference type="EMBL" id="JABWMJ010000015">
    <property type="protein sequence ID" value="NUZ08688.1"/>
    <property type="molecule type" value="Genomic_DNA"/>
</dbReference>
<keyword evidence="2" id="KW-0255">Endonuclease</keyword>
<evidence type="ECO:0000256" key="2">
    <source>
        <dbReference type="ARBA" id="ARBA00022759"/>
    </source>
</evidence>
<dbReference type="PANTHER" id="PTHR12302:SF3">
    <property type="entry name" value="SERINE_THREONINE-PROTEIN KINASE 31"/>
    <property type="match status" value="1"/>
</dbReference>
<dbReference type="PANTHER" id="PTHR12302">
    <property type="entry name" value="EBNA2 BINDING PROTEIN P100"/>
    <property type="match status" value="1"/>
</dbReference>
<gene>
    <name evidence="5" type="ORF">HQN59_23360</name>
</gene>
<dbReference type="GO" id="GO:0004519">
    <property type="term" value="F:endonuclease activity"/>
    <property type="evidence" value="ECO:0007669"/>
    <property type="project" value="UniProtKB-KW"/>
</dbReference>
<dbReference type="GO" id="GO:0016787">
    <property type="term" value="F:hydrolase activity"/>
    <property type="evidence" value="ECO:0007669"/>
    <property type="project" value="UniProtKB-KW"/>
</dbReference>
<protein>
    <submittedName>
        <fullName evidence="5">Thermonuclease family protein</fullName>
    </submittedName>
</protein>
<keyword evidence="3" id="KW-0378">Hydrolase</keyword>
<evidence type="ECO:0000256" key="1">
    <source>
        <dbReference type="ARBA" id="ARBA00022722"/>
    </source>
</evidence>
<organism evidence="5 6">
    <name type="scientific">Piscinibacter koreensis</name>
    <dbReference type="NCBI Taxonomy" id="2742824"/>
    <lineage>
        <taxon>Bacteria</taxon>
        <taxon>Pseudomonadati</taxon>
        <taxon>Pseudomonadota</taxon>
        <taxon>Betaproteobacteria</taxon>
        <taxon>Burkholderiales</taxon>
        <taxon>Sphaerotilaceae</taxon>
        <taxon>Piscinibacter</taxon>
    </lineage>
</organism>
<proteinExistence type="predicted"/>
<dbReference type="Pfam" id="PF00565">
    <property type="entry name" value="SNase"/>
    <property type="match status" value="1"/>
</dbReference>
<evidence type="ECO:0000313" key="6">
    <source>
        <dbReference type="Proteomes" id="UP000529637"/>
    </source>
</evidence>
<feature type="domain" description="TNase-like" evidence="4">
    <location>
        <begin position="1"/>
        <end position="106"/>
    </location>
</feature>
<dbReference type="Proteomes" id="UP000529637">
    <property type="component" value="Unassembled WGS sequence"/>
</dbReference>
<dbReference type="Gene3D" id="2.40.50.90">
    <property type="match status" value="1"/>
</dbReference>
<evidence type="ECO:0000259" key="4">
    <source>
        <dbReference type="PROSITE" id="PS50830"/>
    </source>
</evidence>
<sequence>MTAIIDGRSMRLRLSRIDAPEHRQAWGQRAEQSLRELVWRKPVHIEWREVDRNGRPIVTMTVDGLDVSEEQVRRGMAWVYRAYSKDPRLLGLEALARESRVGLWTDESPMPPWEWRRLQREGQQAP</sequence>